<reference evidence="2 3" key="1">
    <citation type="submission" date="2020-08" db="EMBL/GenBank/DDBJ databases">
        <title>Genome sequence of Weissella diestrammenae KACC 16890T.</title>
        <authorList>
            <person name="Hyun D.-W."/>
            <person name="Bae J.-W."/>
        </authorList>
    </citation>
    <scope>NUCLEOTIDE SEQUENCE [LARGE SCALE GENOMIC DNA]</scope>
    <source>
        <strain evidence="2 3">KACC 16890</strain>
    </source>
</reference>
<dbReference type="Pfam" id="PF16774">
    <property type="entry name" value="Dit_N"/>
    <property type="match status" value="1"/>
</dbReference>
<organism evidence="2 3">
    <name type="scientific">Weissella diestrammenae</name>
    <dbReference type="NCBI Taxonomy" id="1162633"/>
    <lineage>
        <taxon>Bacteria</taxon>
        <taxon>Bacillati</taxon>
        <taxon>Bacillota</taxon>
        <taxon>Bacilli</taxon>
        <taxon>Lactobacillales</taxon>
        <taxon>Lactobacillaceae</taxon>
        <taxon>Weissella</taxon>
    </lineage>
</organism>
<evidence type="ECO:0000259" key="1">
    <source>
        <dbReference type="Pfam" id="PF16774"/>
    </source>
</evidence>
<dbReference type="AlphaFoldDB" id="A0A7G9T4R1"/>
<dbReference type="Proteomes" id="UP000515800">
    <property type="component" value="Chromosome"/>
</dbReference>
<proteinExistence type="predicted"/>
<gene>
    <name evidence="2" type="ORF">H9L19_06850</name>
</gene>
<name>A0A7G9T4R1_9LACO</name>
<dbReference type="EMBL" id="CP060724">
    <property type="protein sequence ID" value="QNN75086.1"/>
    <property type="molecule type" value="Genomic_DNA"/>
</dbReference>
<dbReference type="KEGG" id="wdi:H9L19_06850"/>
<dbReference type="RefSeq" id="WP_187528921.1">
    <property type="nucleotide sequence ID" value="NZ_CP060724.1"/>
</dbReference>
<sequence length="298" mass="33400">MIRQFNLINSLGERKQLNDLNSFAYNPTGLGLSMSNEYYGANANFVGIGIGADQTSIKFNVLFGANGGNAYQDYSNFIKYLDLTPLQIEYQTDAGVFLKDVNFKELTKSEINEWNVIDEEITFESLTPWYREMSGNSVIYSDQDGDGKIYINNSSENNTGFYAYDYVYEEPAASTDNKYFHIKNESVYLGASTGSPLTVIIHGPVTNPAWELHVNSELLFSDRYFIDIPAGDTLVVSSVPQNERVELIGIDGTVSNVYSAQDYTKSNFVNIPKGESTLIFDVGSAKVEYTYREERLVV</sequence>
<feature type="domain" description="Distal tail protein N-terminal" evidence="1">
    <location>
        <begin position="2"/>
        <end position="125"/>
    </location>
</feature>
<evidence type="ECO:0000313" key="2">
    <source>
        <dbReference type="EMBL" id="QNN75086.1"/>
    </source>
</evidence>
<dbReference type="InterPro" id="IPR031899">
    <property type="entry name" value="Dit_N"/>
</dbReference>
<evidence type="ECO:0000313" key="3">
    <source>
        <dbReference type="Proteomes" id="UP000515800"/>
    </source>
</evidence>
<keyword evidence="3" id="KW-1185">Reference proteome</keyword>
<accession>A0A7G9T4R1</accession>
<protein>
    <submittedName>
        <fullName evidence="2">Phage baseplate protein</fullName>
    </submittedName>
</protein>